<dbReference type="EMBL" id="JBHUFZ010000025">
    <property type="protein sequence ID" value="MFD1890670.1"/>
    <property type="molecule type" value="Genomic_DNA"/>
</dbReference>
<evidence type="ECO:0000313" key="2">
    <source>
        <dbReference type="EMBL" id="MFD1890670.1"/>
    </source>
</evidence>
<keyword evidence="3" id="KW-1185">Reference proteome</keyword>
<evidence type="ECO:0008006" key="4">
    <source>
        <dbReference type="Google" id="ProtNLM"/>
    </source>
</evidence>
<organism evidence="2 3">
    <name type="scientific">Luteococcus peritonei</name>
    <dbReference type="NCBI Taxonomy" id="88874"/>
    <lineage>
        <taxon>Bacteria</taxon>
        <taxon>Bacillati</taxon>
        <taxon>Actinomycetota</taxon>
        <taxon>Actinomycetes</taxon>
        <taxon>Propionibacteriales</taxon>
        <taxon>Propionibacteriaceae</taxon>
        <taxon>Luteococcus</taxon>
    </lineage>
</organism>
<gene>
    <name evidence="2" type="ORF">ACFSCS_10835</name>
</gene>
<feature type="transmembrane region" description="Helical" evidence="1">
    <location>
        <begin position="37"/>
        <end position="56"/>
    </location>
</feature>
<keyword evidence="1" id="KW-0472">Membrane</keyword>
<accession>A0ABW4RYD2</accession>
<name>A0ABW4RYD2_9ACTN</name>
<dbReference type="RefSeq" id="WP_343871978.1">
    <property type="nucleotide sequence ID" value="NZ_BAAAIX010000004.1"/>
</dbReference>
<keyword evidence="1" id="KW-0812">Transmembrane</keyword>
<dbReference type="Proteomes" id="UP001597326">
    <property type="component" value="Unassembled WGS sequence"/>
</dbReference>
<reference evidence="3" key="1">
    <citation type="journal article" date="2019" name="Int. J. Syst. Evol. Microbiol.">
        <title>The Global Catalogue of Microorganisms (GCM) 10K type strain sequencing project: providing services to taxonomists for standard genome sequencing and annotation.</title>
        <authorList>
            <consortium name="The Broad Institute Genomics Platform"/>
            <consortium name="The Broad Institute Genome Sequencing Center for Infectious Disease"/>
            <person name="Wu L."/>
            <person name="Ma J."/>
        </authorList>
    </citation>
    <scope>NUCLEOTIDE SEQUENCE [LARGE SCALE GENOMIC DNA]</scope>
    <source>
        <strain evidence="3">CAIM 431</strain>
    </source>
</reference>
<comment type="caution">
    <text evidence="2">The sequence shown here is derived from an EMBL/GenBank/DDBJ whole genome shotgun (WGS) entry which is preliminary data.</text>
</comment>
<proteinExistence type="predicted"/>
<evidence type="ECO:0000313" key="3">
    <source>
        <dbReference type="Proteomes" id="UP001597326"/>
    </source>
</evidence>
<protein>
    <recommendedName>
        <fullName evidence="4">LPXTG cell wall anchor domain-containing protein</fullName>
    </recommendedName>
</protein>
<evidence type="ECO:0000256" key="1">
    <source>
        <dbReference type="SAM" id="Phobius"/>
    </source>
</evidence>
<sequence>MSDHRDVSTLLWALLFGLAAAAGLWQATGHHLSQHHLVLWGSCALIALGLLGGLLTRRRP</sequence>
<keyword evidence="1" id="KW-1133">Transmembrane helix</keyword>